<feature type="compositionally biased region" description="Basic and acidic residues" evidence="6">
    <location>
        <begin position="1"/>
        <end position="11"/>
    </location>
</feature>
<evidence type="ECO:0000259" key="8">
    <source>
        <dbReference type="PROSITE" id="PS50850"/>
    </source>
</evidence>
<feature type="transmembrane region" description="Helical" evidence="7">
    <location>
        <begin position="100"/>
        <end position="120"/>
    </location>
</feature>
<keyword evidence="10" id="KW-1185">Reference proteome</keyword>
<feature type="transmembrane region" description="Helical" evidence="7">
    <location>
        <begin position="353"/>
        <end position="374"/>
    </location>
</feature>
<dbReference type="PROSITE" id="PS00216">
    <property type="entry name" value="SUGAR_TRANSPORT_1"/>
    <property type="match status" value="1"/>
</dbReference>
<dbReference type="SUPFAM" id="SSF103473">
    <property type="entry name" value="MFS general substrate transporter"/>
    <property type="match status" value="2"/>
</dbReference>
<feature type="transmembrane region" description="Helical" evidence="7">
    <location>
        <begin position="61"/>
        <end position="80"/>
    </location>
</feature>
<feature type="transmembrane region" description="Helical" evidence="7">
    <location>
        <begin position="448"/>
        <end position="466"/>
    </location>
</feature>
<comment type="subcellular location">
    <subcellularLocation>
        <location evidence="1">Membrane</location>
        <topology evidence="1">Multi-pass membrane protein</topology>
    </subcellularLocation>
</comment>
<dbReference type="HOGENOM" id="CLU_000960_28_4_1"/>
<feature type="transmembrane region" description="Helical" evidence="7">
    <location>
        <begin position="216"/>
        <end position="236"/>
    </location>
</feature>
<dbReference type="GO" id="GO:0016020">
    <property type="term" value="C:membrane"/>
    <property type="evidence" value="ECO:0007669"/>
    <property type="project" value="UniProtKB-SubCell"/>
</dbReference>
<dbReference type="InterPro" id="IPR011701">
    <property type="entry name" value="MFS"/>
</dbReference>
<dbReference type="Proteomes" id="UP000019804">
    <property type="component" value="Unassembled WGS sequence"/>
</dbReference>
<keyword evidence="2" id="KW-0813">Transport</keyword>
<evidence type="ECO:0000256" key="6">
    <source>
        <dbReference type="SAM" id="MobiDB-lite"/>
    </source>
</evidence>
<dbReference type="AlphaFoldDB" id="A0A017SJG3"/>
<dbReference type="GeneID" id="63702653"/>
<sequence length="523" mass="55448">MGIFKSDKEAKAPQVTITSSPESSAPGTPPIESALLSADQNAIELEKRPHFGRLASWRGSLILLVTSGAQFLDNVFMTSANMALSSIQEEFNESSTNLQWMISAYTLTFGGFLLLAGVLSDRYGRKTILCAGLAWLSLWTLVIGFGTSFIQLAIFRGLQGMGAAMTVPSAIGIISSYFTGLDRTRALSIYASSGTIGFCAGLLVGGFLTSSLGWRYIFYIIVIITGALGILGAIVIPKDTPIAEKPKMDYAGSILSTSGLILLQFVLSSGGDYGWGTPFIIALLVVAVLLLVAFVILQKYISYPIMPLSLWKLRNFAGLWIAGFTCYGSYQNVIYYIVLMAQQVDNLNAGDTALRFLPMGAIGFVASMGTGKLLEYVNGKYTLLAGLILTVVAPIPSALTATDQEPDFWINVLPSSLISITAVSLIFVTTSTLILTTVPVNVKSLCGGMLNTAFQIGSGVALAISAAVTDAVDISKGHDIAQQYSTGLWCSAGLAGLGLIIAFFSVSRKGIGPNDRTDSDIAV</sequence>
<dbReference type="InterPro" id="IPR036259">
    <property type="entry name" value="MFS_trans_sf"/>
</dbReference>
<dbReference type="GO" id="GO:0022857">
    <property type="term" value="F:transmembrane transporter activity"/>
    <property type="evidence" value="ECO:0007669"/>
    <property type="project" value="InterPro"/>
</dbReference>
<dbReference type="CDD" id="cd17321">
    <property type="entry name" value="MFS_MMR_MDR_like"/>
    <property type="match status" value="1"/>
</dbReference>
<feature type="transmembrane region" description="Helical" evidence="7">
    <location>
        <begin position="187"/>
        <end position="210"/>
    </location>
</feature>
<evidence type="ECO:0000256" key="5">
    <source>
        <dbReference type="ARBA" id="ARBA00023136"/>
    </source>
</evidence>
<evidence type="ECO:0000313" key="9">
    <source>
        <dbReference type="EMBL" id="EYE97068.1"/>
    </source>
</evidence>
<dbReference type="Pfam" id="PF07690">
    <property type="entry name" value="MFS_1"/>
    <property type="match status" value="1"/>
</dbReference>
<gene>
    <name evidence="9" type="ORF">EURHEDRAFT_551118</name>
</gene>
<dbReference type="PANTHER" id="PTHR42718">
    <property type="entry name" value="MAJOR FACILITATOR SUPERFAMILY MULTIDRUG TRANSPORTER MFSC"/>
    <property type="match status" value="1"/>
</dbReference>
<feature type="transmembrane region" description="Helical" evidence="7">
    <location>
        <begin position="132"/>
        <end position="154"/>
    </location>
</feature>
<keyword evidence="4 7" id="KW-1133">Transmembrane helix</keyword>
<evidence type="ECO:0000313" key="10">
    <source>
        <dbReference type="Proteomes" id="UP000019804"/>
    </source>
</evidence>
<dbReference type="InterPro" id="IPR020846">
    <property type="entry name" value="MFS_dom"/>
</dbReference>
<proteinExistence type="predicted"/>
<feature type="compositionally biased region" description="Polar residues" evidence="6">
    <location>
        <begin position="15"/>
        <end position="26"/>
    </location>
</feature>
<name>A0A017SJG3_ASPRC</name>
<organism evidence="9 10">
    <name type="scientific">Aspergillus ruber (strain CBS 135680)</name>
    <dbReference type="NCBI Taxonomy" id="1388766"/>
    <lineage>
        <taxon>Eukaryota</taxon>
        <taxon>Fungi</taxon>
        <taxon>Dikarya</taxon>
        <taxon>Ascomycota</taxon>
        <taxon>Pezizomycotina</taxon>
        <taxon>Eurotiomycetes</taxon>
        <taxon>Eurotiomycetidae</taxon>
        <taxon>Eurotiales</taxon>
        <taxon>Aspergillaceae</taxon>
        <taxon>Aspergillus</taxon>
        <taxon>Aspergillus subgen. Aspergillus</taxon>
    </lineage>
</organism>
<dbReference type="InterPro" id="IPR005829">
    <property type="entry name" value="Sugar_transporter_CS"/>
</dbReference>
<evidence type="ECO:0000256" key="7">
    <source>
        <dbReference type="SAM" id="Phobius"/>
    </source>
</evidence>
<evidence type="ECO:0000256" key="1">
    <source>
        <dbReference type="ARBA" id="ARBA00004141"/>
    </source>
</evidence>
<dbReference type="PROSITE" id="PS50850">
    <property type="entry name" value="MFS"/>
    <property type="match status" value="1"/>
</dbReference>
<feature type="transmembrane region" description="Helical" evidence="7">
    <location>
        <begin position="408"/>
        <end position="436"/>
    </location>
</feature>
<accession>A0A017SJG3</accession>
<dbReference type="PANTHER" id="PTHR42718:SF9">
    <property type="entry name" value="MAJOR FACILITATOR SUPERFAMILY MULTIDRUG TRANSPORTER MFSC"/>
    <property type="match status" value="1"/>
</dbReference>
<evidence type="ECO:0000256" key="3">
    <source>
        <dbReference type="ARBA" id="ARBA00022692"/>
    </source>
</evidence>
<keyword evidence="5 7" id="KW-0472">Membrane</keyword>
<feature type="transmembrane region" description="Helical" evidence="7">
    <location>
        <begin position="160"/>
        <end position="180"/>
    </location>
</feature>
<evidence type="ECO:0000256" key="4">
    <source>
        <dbReference type="ARBA" id="ARBA00022989"/>
    </source>
</evidence>
<protein>
    <recommendedName>
        <fullName evidence="8">Major facilitator superfamily (MFS) profile domain-containing protein</fullName>
    </recommendedName>
</protein>
<dbReference type="RefSeq" id="XP_040640756.1">
    <property type="nucleotide sequence ID" value="XM_040787529.1"/>
</dbReference>
<evidence type="ECO:0000256" key="2">
    <source>
        <dbReference type="ARBA" id="ARBA00022448"/>
    </source>
</evidence>
<keyword evidence="3 7" id="KW-0812">Transmembrane</keyword>
<feature type="transmembrane region" description="Helical" evidence="7">
    <location>
        <begin position="279"/>
        <end position="297"/>
    </location>
</feature>
<feature type="transmembrane region" description="Helical" evidence="7">
    <location>
        <begin position="248"/>
        <end position="267"/>
    </location>
</feature>
<reference evidence="10" key="1">
    <citation type="journal article" date="2014" name="Nat. Commun.">
        <title>Genomic adaptations of the halophilic Dead Sea filamentous fungus Eurotium rubrum.</title>
        <authorList>
            <person name="Kis-Papo T."/>
            <person name="Weig A.R."/>
            <person name="Riley R."/>
            <person name="Persoh D."/>
            <person name="Salamov A."/>
            <person name="Sun H."/>
            <person name="Lipzen A."/>
            <person name="Wasser S.P."/>
            <person name="Rambold G."/>
            <person name="Grigoriev I.V."/>
            <person name="Nevo E."/>
        </authorList>
    </citation>
    <scope>NUCLEOTIDE SEQUENCE [LARGE SCALE GENOMIC DNA]</scope>
    <source>
        <strain evidence="10">CBS 135680</strain>
    </source>
</reference>
<feature type="transmembrane region" description="Helical" evidence="7">
    <location>
        <begin position="486"/>
        <end position="506"/>
    </location>
</feature>
<dbReference type="Gene3D" id="1.20.1720.10">
    <property type="entry name" value="Multidrug resistance protein D"/>
    <property type="match status" value="1"/>
</dbReference>
<feature type="domain" description="Major facilitator superfamily (MFS) profile" evidence="8">
    <location>
        <begin position="62"/>
        <end position="510"/>
    </location>
</feature>
<dbReference type="OrthoDB" id="440755at2759"/>
<dbReference type="EMBL" id="KK088416">
    <property type="protein sequence ID" value="EYE97068.1"/>
    <property type="molecule type" value="Genomic_DNA"/>
</dbReference>
<feature type="transmembrane region" description="Helical" evidence="7">
    <location>
        <begin position="318"/>
        <end position="341"/>
    </location>
</feature>
<dbReference type="Gene3D" id="1.20.1250.20">
    <property type="entry name" value="MFS general substrate transporter like domains"/>
    <property type="match status" value="1"/>
</dbReference>
<feature type="transmembrane region" description="Helical" evidence="7">
    <location>
        <begin position="381"/>
        <end position="402"/>
    </location>
</feature>
<feature type="region of interest" description="Disordered" evidence="6">
    <location>
        <begin position="1"/>
        <end position="31"/>
    </location>
</feature>